<gene>
    <name evidence="2" type="ORF">SLS63_013198</name>
</gene>
<protein>
    <submittedName>
        <fullName evidence="2">Uncharacterized protein</fullName>
    </submittedName>
</protein>
<accession>A0ABR1NP67</accession>
<feature type="region of interest" description="Disordered" evidence="1">
    <location>
        <begin position="1"/>
        <end position="29"/>
    </location>
</feature>
<dbReference type="Proteomes" id="UP001430848">
    <property type="component" value="Unassembled WGS sequence"/>
</dbReference>
<evidence type="ECO:0000313" key="3">
    <source>
        <dbReference type="Proteomes" id="UP001430848"/>
    </source>
</evidence>
<evidence type="ECO:0000256" key="1">
    <source>
        <dbReference type="SAM" id="MobiDB-lite"/>
    </source>
</evidence>
<proteinExistence type="predicted"/>
<keyword evidence="3" id="KW-1185">Reference proteome</keyword>
<dbReference type="EMBL" id="JAKNSF020000168">
    <property type="protein sequence ID" value="KAK7709563.1"/>
    <property type="molecule type" value="Genomic_DNA"/>
</dbReference>
<sequence>MSLFGYPDKNPTNRFCLNPTGKPSTPAKEKPVFIEYEPPRSGEYRPFHHARLVVGAPGADKTLTQGSQGWVYDRYGAKKQPQLSPVRKERYGGLPQGWKFKFMGWSNLTDKGIQDRVDGVWSSMS</sequence>
<organism evidence="2 3">
    <name type="scientific">Diaporthe eres</name>
    <name type="common">Phomopsis oblonga</name>
    <dbReference type="NCBI Taxonomy" id="83184"/>
    <lineage>
        <taxon>Eukaryota</taxon>
        <taxon>Fungi</taxon>
        <taxon>Dikarya</taxon>
        <taxon>Ascomycota</taxon>
        <taxon>Pezizomycotina</taxon>
        <taxon>Sordariomycetes</taxon>
        <taxon>Sordariomycetidae</taxon>
        <taxon>Diaporthales</taxon>
        <taxon>Diaporthaceae</taxon>
        <taxon>Diaporthe</taxon>
        <taxon>Diaporthe eres species complex</taxon>
    </lineage>
</organism>
<name>A0ABR1NP67_DIAER</name>
<comment type="caution">
    <text evidence="2">The sequence shown here is derived from an EMBL/GenBank/DDBJ whole genome shotgun (WGS) entry which is preliminary data.</text>
</comment>
<evidence type="ECO:0000313" key="2">
    <source>
        <dbReference type="EMBL" id="KAK7709563.1"/>
    </source>
</evidence>
<reference evidence="2 3" key="1">
    <citation type="submission" date="2024-02" db="EMBL/GenBank/DDBJ databases">
        <title>De novo assembly and annotation of 12 fungi associated with fruit tree decline syndrome in Ontario, Canada.</title>
        <authorList>
            <person name="Sulman M."/>
            <person name="Ellouze W."/>
            <person name="Ilyukhin E."/>
        </authorList>
    </citation>
    <scope>NUCLEOTIDE SEQUENCE [LARGE SCALE GENOMIC DNA]</scope>
    <source>
        <strain evidence="2 3">M169</strain>
    </source>
</reference>